<evidence type="ECO:0000313" key="2">
    <source>
        <dbReference type="Proteomes" id="UP001596972"/>
    </source>
</evidence>
<keyword evidence="2" id="KW-1185">Reference proteome</keyword>
<sequence length="355" mass="39643">MDGEEFYTSPDTLLGALQHGLGRGAARAMRDPEAASSAVLACLRRDHRWWWTVDERAVYLARLVRDLKIPIARVLAVLDGVPPEDDENGAGLTLEVLEVLGRTGNREAVEGVRRHIIEGPHWAEALETVASTWDAALWDDLYPHLRGRLATADLGRVLWIGAPWTRWAERDERIAAVIEAAPDGRSRSTPEPTREPDLAQARRWVEAPGHPRYWASAHVLAREGEERDVPALLAAVDRVHTRAEGLDRCYRGLIEGLARIGGGEAARIVPRLRRLWFTPHTYERAAVLRALMLFAPAGEPPRHLLEGLGDCEADVRELAATHVGLTDRTRRHLAYLREDPMETPEVRAAAARRLD</sequence>
<dbReference type="Proteomes" id="UP001596972">
    <property type="component" value="Unassembled WGS sequence"/>
</dbReference>
<protein>
    <recommendedName>
        <fullName evidence="3">HEAT repeat domain-containing protein</fullName>
    </recommendedName>
</protein>
<organism evidence="1 2">
    <name type="scientific">Actinomadura sediminis</name>
    <dbReference type="NCBI Taxonomy" id="1038904"/>
    <lineage>
        <taxon>Bacteria</taxon>
        <taxon>Bacillati</taxon>
        <taxon>Actinomycetota</taxon>
        <taxon>Actinomycetes</taxon>
        <taxon>Streptosporangiales</taxon>
        <taxon>Thermomonosporaceae</taxon>
        <taxon>Actinomadura</taxon>
    </lineage>
</organism>
<comment type="caution">
    <text evidence="1">The sequence shown here is derived from an EMBL/GenBank/DDBJ whole genome shotgun (WGS) entry which is preliminary data.</text>
</comment>
<proteinExistence type="predicted"/>
<dbReference type="InterPro" id="IPR016024">
    <property type="entry name" value="ARM-type_fold"/>
</dbReference>
<dbReference type="SUPFAM" id="SSF48371">
    <property type="entry name" value="ARM repeat"/>
    <property type="match status" value="1"/>
</dbReference>
<accession>A0ABW3ETA8</accession>
<dbReference type="RefSeq" id="WP_378301393.1">
    <property type="nucleotide sequence ID" value="NZ_JBHTJA010000046.1"/>
</dbReference>
<gene>
    <name evidence="1" type="ORF">ACFQ11_21685</name>
</gene>
<name>A0ABW3ETA8_9ACTN</name>
<dbReference type="EMBL" id="JBHTJA010000046">
    <property type="protein sequence ID" value="MFD0903021.1"/>
    <property type="molecule type" value="Genomic_DNA"/>
</dbReference>
<evidence type="ECO:0008006" key="3">
    <source>
        <dbReference type="Google" id="ProtNLM"/>
    </source>
</evidence>
<reference evidence="2" key="1">
    <citation type="journal article" date="2019" name="Int. J. Syst. Evol. Microbiol.">
        <title>The Global Catalogue of Microorganisms (GCM) 10K type strain sequencing project: providing services to taxonomists for standard genome sequencing and annotation.</title>
        <authorList>
            <consortium name="The Broad Institute Genomics Platform"/>
            <consortium name="The Broad Institute Genome Sequencing Center for Infectious Disease"/>
            <person name="Wu L."/>
            <person name="Ma J."/>
        </authorList>
    </citation>
    <scope>NUCLEOTIDE SEQUENCE [LARGE SCALE GENOMIC DNA]</scope>
    <source>
        <strain evidence="2">JCM 31202</strain>
    </source>
</reference>
<evidence type="ECO:0000313" key="1">
    <source>
        <dbReference type="EMBL" id="MFD0903021.1"/>
    </source>
</evidence>